<dbReference type="EMBL" id="JAQONE010000005">
    <property type="protein sequence ID" value="MDC2829063.1"/>
    <property type="molecule type" value="Genomic_DNA"/>
</dbReference>
<evidence type="ECO:0000313" key="3">
    <source>
        <dbReference type="Proteomes" id="UP001220670"/>
    </source>
</evidence>
<reference evidence="2" key="1">
    <citation type="submission" date="2023-01" db="EMBL/GenBank/DDBJ databases">
        <title>Genome analysis of 13 Lactobacillus isolated from gut of wild boar.</title>
        <authorList>
            <person name="Papp P."/>
            <person name="Libisch B."/>
            <person name="Nagy T."/>
            <person name="Olasz F."/>
        </authorList>
    </citation>
    <scope>NUCLEOTIDE SEQUENCE</scope>
    <source>
        <strain evidence="2">F146</strain>
    </source>
</reference>
<keyword evidence="1" id="KW-0472">Membrane</keyword>
<evidence type="ECO:0000313" key="2">
    <source>
        <dbReference type="EMBL" id="MDC2829063.1"/>
    </source>
</evidence>
<keyword evidence="1" id="KW-0812">Transmembrane</keyword>
<dbReference type="Proteomes" id="UP001220670">
    <property type="component" value="Unassembled WGS sequence"/>
</dbReference>
<dbReference type="RefSeq" id="WP_272225723.1">
    <property type="nucleotide sequence ID" value="NZ_JAQONE010000005.1"/>
</dbReference>
<organism evidence="2 3">
    <name type="scientific">Limosilactobacillus mucosae</name>
    <name type="common">Lactobacillus mucosae</name>
    <dbReference type="NCBI Taxonomy" id="97478"/>
    <lineage>
        <taxon>Bacteria</taxon>
        <taxon>Bacillati</taxon>
        <taxon>Bacillota</taxon>
        <taxon>Bacilli</taxon>
        <taxon>Lactobacillales</taxon>
        <taxon>Lactobacillaceae</taxon>
        <taxon>Limosilactobacillus</taxon>
    </lineage>
</organism>
<proteinExistence type="predicted"/>
<dbReference type="AlphaFoldDB" id="A0AAJ1MAV1"/>
<sequence>MEKVLGYVASKANFSWFPFHSATSLLIIIAILVYTFIRNLHLLIGRESPSGLRQQQKSLSSLLATASLACLIVLIVVNGLRIKKNIDLAMEISNNLSLTKEILIVPDYLSKNRQQFMVIDDKKEIAIVDTSGYHAKNQQGEALFRLSKKVYRVRRKLLDADAVQQAADNRTIRRSRDGQSYVAYVSPGDNQTYRYVSSFSSDTKTAKK</sequence>
<accession>A0AAJ1MAV1</accession>
<name>A0AAJ1MAV1_LIMMU</name>
<protein>
    <submittedName>
        <fullName evidence="2">Uncharacterized protein</fullName>
    </submittedName>
</protein>
<feature type="transmembrane region" description="Helical" evidence="1">
    <location>
        <begin position="58"/>
        <end position="80"/>
    </location>
</feature>
<comment type="caution">
    <text evidence="2">The sequence shown here is derived from an EMBL/GenBank/DDBJ whole genome shotgun (WGS) entry which is preliminary data.</text>
</comment>
<evidence type="ECO:0000256" key="1">
    <source>
        <dbReference type="SAM" id="Phobius"/>
    </source>
</evidence>
<gene>
    <name evidence="2" type="ORF">PO250_01770</name>
</gene>
<feature type="transmembrane region" description="Helical" evidence="1">
    <location>
        <begin position="16"/>
        <end position="37"/>
    </location>
</feature>
<keyword evidence="1" id="KW-1133">Transmembrane helix</keyword>